<sequence length="83" mass="9113">MKMHTVFCSLVEKFCEIVINCFVCIGLIVLKQVQAAPARHRLGKLCPVRLFLREKVGVVSGGRRSGGREASQPMISALTLANE</sequence>
<protein>
    <submittedName>
        <fullName evidence="1">Uncharacterized protein</fullName>
    </submittedName>
</protein>
<gene>
    <name evidence="1" type="ORF">SDC9_61889</name>
</gene>
<reference evidence="1" key="1">
    <citation type="submission" date="2019-08" db="EMBL/GenBank/DDBJ databases">
        <authorList>
            <person name="Kucharzyk K."/>
            <person name="Murdoch R.W."/>
            <person name="Higgins S."/>
            <person name="Loffler F."/>
        </authorList>
    </citation>
    <scope>NUCLEOTIDE SEQUENCE</scope>
</reference>
<dbReference type="EMBL" id="VSSQ01002457">
    <property type="protein sequence ID" value="MPM15518.1"/>
    <property type="molecule type" value="Genomic_DNA"/>
</dbReference>
<evidence type="ECO:0000313" key="1">
    <source>
        <dbReference type="EMBL" id="MPM15518.1"/>
    </source>
</evidence>
<organism evidence="1">
    <name type="scientific">bioreactor metagenome</name>
    <dbReference type="NCBI Taxonomy" id="1076179"/>
    <lineage>
        <taxon>unclassified sequences</taxon>
        <taxon>metagenomes</taxon>
        <taxon>ecological metagenomes</taxon>
    </lineage>
</organism>
<comment type="caution">
    <text evidence="1">The sequence shown here is derived from an EMBL/GenBank/DDBJ whole genome shotgun (WGS) entry which is preliminary data.</text>
</comment>
<accession>A0A644XIA5</accession>
<proteinExistence type="predicted"/>
<dbReference type="AlphaFoldDB" id="A0A644XIA5"/>
<name>A0A644XIA5_9ZZZZ</name>